<dbReference type="InParanoid" id="A0A152A793"/>
<dbReference type="EMBL" id="LODT01000004">
    <property type="protein sequence ID" value="KYR02099.1"/>
    <property type="molecule type" value="Genomic_DNA"/>
</dbReference>
<dbReference type="Proteomes" id="UP000076078">
    <property type="component" value="Unassembled WGS sequence"/>
</dbReference>
<proteinExistence type="predicted"/>
<dbReference type="OrthoDB" id="27842at2759"/>
<evidence type="ECO:0000313" key="1">
    <source>
        <dbReference type="EMBL" id="KYR02099.1"/>
    </source>
</evidence>
<keyword evidence="2" id="KW-1185">Reference proteome</keyword>
<comment type="caution">
    <text evidence="1">The sequence shown here is derived from an EMBL/GenBank/DDBJ whole genome shotgun (WGS) entry which is preliminary data.</text>
</comment>
<dbReference type="AlphaFoldDB" id="A0A152A793"/>
<evidence type="ECO:0000313" key="2">
    <source>
        <dbReference type="Proteomes" id="UP000076078"/>
    </source>
</evidence>
<organism evidence="1 2">
    <name type="scientific">Tieghemostelium lacteum</name>
    <name type="common">Slime mold</name>
    <name type="synonym">Dictyostelium lacteum</name>
    <dbReference type="NCBI Taxonomy" id="361077"/>
    <lineage>
        <taxon>Eukaryota</taxon>
        <taxon>Amoebozoa</taxon>
        <taxon>Evosea</taxon>
        <taxon>Eumycetozoa</taxon>
        <taxon>Dictyostelia</taxon>
        <taxon>Dictyosteliales</taxon>
        <taxon>Raperosteliaceae</taxon>
        <taxon>Tieghemostelium</taxon>
    </lineage>
</organism>
<reference evidence="1 2" key="1">
    <citation type="submission" date="2015-12" db="EMBL/GenBank/DDBJ databases">
        <title>Dictyostelia acquired genes for synthesis and detection of signals that induce cell-type specialization by lateral gene transfer from prokaryotes.</title>
        <authorList>
            <person name="Gloeckner G."/>
            <person name="Schaap P."/>
        </authorList>
    </citation>
    <scope>NUCLEOTIDE SEQUENCE [LARGE SCALE GENOMIC DNA]</scope>
    <source>
        <strain evidence="1 2">TK</strain>
    </source>
</reference>
<gene>
    <name evidence="1" type="ORF">DLAC_00899</name>
</gene>
<name>A0A152A793_TIELA</name>
<protein>
    <submittedName>
        <fullName evidence="1">Uncharacterized protein</fullName>
    </submittedName>
</protein>
<sequence>MGNLCTSTKDKELFTSTKDEELVESQSYGTQLPNIIVKQILEYIVNNNRLEGINSFLNKFTKICKKWNEKIIPKLVILNLFAYDYQRKSNQLLLLNKYNLKYQMDVNINPVDKKVYQKDKITSLTLLNSTGELNANKIAHKFPNIHTITVLCQYLLGEYYNSNFLKLDIETWHTVRKLVIRFELSIKKLSKVHLEEKEFLQIYNYCSELQVRKGTLMVKDLLPPEKYQPSLLKKLSMVRLSVEPTTLVLLLKNSPHLTHLVLYFVNGVNKEPNFQETVLNTITTLDLLNLQSISIVHLVQSVQFQTLMNLYKKTKASEVDLRFMSLIINENDDMSFEINNKNIKKLTMNSYLMGLDGKPRNLLKDNWGDKSNITSLTIINQWPLLENMPFEQVSLFRKVLESVYAELYSEYLDYILQLNHSSLQTITINNFEKPRFLLPKIDYIIHHRYLTRMEIFKIDFNYIQKLLSIDHPTLDSLIVTYLIISDIECKQLILDIKNNKSLRKLMIQLLNDGYVDMRSYDQFVAYAEIYENGHQLTHLWLPITYTVKSIEPNFESILKKNPQIINLRIDERNHQTLLNKYLIQYFEYF</sequence>
<accession>A0A152A793</accession>